<evidence type="ECO:0000313" key="3">
    <source>
        <dbReference type="Proteomes" id="UP000693706"/>
    </source>
</evidence>
<organism evidence="2 3">
    <name type="scientific">Olleya phage Harreka_1</name>
    <dbReference type="NCBI Taxonomy" id="2745673"/>
    <lineage>
        <taxon>Viruses</taxon>
        <taxon>Duplodnaviria</taxon>
        <taxon>Heunggongvirae</taxon>
        <taxon>Uroviricota</taxon>
        <taxon>Caudoviricetes</taxon>
        <taxon>Aggregaviridae</taxon>
        <taxon>Harrekavirus</taxon>
        <taxon>Harrekavirus harreka</taxon>
    </lineage>
</organism>
<proteinExistence type="predicted"/>
<reference evidence="2" key="1">
    <citation type="submission" date="2020-07" db="EMBL/GenBank/DDBJ databases">
        <title>Highly diverse flavobacterial phages as mortality factor during North Sea spring blooms.</title>
        <authorList>
            <person name="Bartlau N."/>
            <person name="Wichels A."/>
            <person name="Krohne G."/>
            <person name="Adriaenssens E.M."/>
            <person name="Heins A."/>
            <person name="Fuchs B.M."/>
            <person name="Amann R."/>
            <person name="Moraru C."/>
        </authorList>
    </citation>
    <scope>NUCLEOTIDE SEQUENCE</scope>
</reference>
<feature type="compositionally biased region" description="Basic and acidic residues" evidence="1">
    <location>
        <begin position="177"/>
        <end position="192"/>
    </location>
</feature>
<gene>
    <name evidence="2" type="ORF">Harreka1_29</name>
</gene>
<name>A0A8E4ZJU3_9CAUD</name>
<evidence type="ECO:0000313" key="2">
    <source>
        <dbReference type="EMBL" id="QQV90436.1"/>
    </source>
</evidence>
<sequence length="200" mass="23749">MRIKCINKGEYLSLTIGKEYDSVKEDKDFYYITNDDGEKEECYFKKRFEIVKTNNMRPTIEEVRAYFKDALEVRCIYDNKIHKLLNINHKNIGYDFYYTGEYTGLVISNNNYAGLWDEKQGYAEITKYKTKGVKNPEAKHYELWNDFEAIDVIKASLTPEEYKGYLKGSILKYKLREKGQDESDKVKSKDYQNELNHLNK</sequence>
<dbReference type="InterPro" id="IPR021739">
    <property type="entry name" value="SaV-like"/>
</dbReference>
<evidence type="ECO:0000256" key="1">
    <source>
        <dbReference type="SAM" id="MobiDB-lite"/>
    </source>
</evidence>
<feature type="region of interest" description="Disordered" evidence="1">
    <location>
        <begin position="177"/>
        <end position="200"/>
    </location>
</feature>
<dbReference type="EMBL" id="MT732457">
    <property type="protein sequence ID" value="QQV90436.1"/>
    <property type="molecule type" value="Genomic_DNA"/>
</dbReference>
<dbReference type="Pfam" id="PF11753">
    <property type="entry name" value="DUF3310"/>
    <property type="match status" value="1"/>
</dbReference>
<accession>A0A8E4ZJU3</accession>
<protein>
    <submittedName>
        <fullName evidence="2">Putative early protein</fullName>
    </submittedName>
</protein>
<keyword evidence="3" id="KW-1185">Reference proteome</keyword>
<dbReference type="Proteomes" id="UP000693706">
    <property type="component" value="Segment"/>
</dbReference>